<organism evidence="6">
    <name type="scientific">marine sediment metagenome</name>
    <dbReference type="NCBI Taxonomy" id="412755"/>
    <lineage>
        <taxon>unclassified sequences</taxon>
        <taxon>metagenomes</taxon>
        <taxon>ecological metagenomes</taxon>
    </lineage>
</organism>
<evidence type="ECO:0000256" key="2">
    <source>
        <dbReference type="ARBA" id="ARBA00022741"/>
    </source>
</evidence>
<dbReference type="InterPro" id="IPR006204">
    <property type="entry name" value="GHMP_kinase_N_dom"/>
</dbReference>
<dbReference type="GO" id="GO:0016114">
    <property type="term" value="P:terpenoid biosynthetic process"/>
    <property type="evidence" value="ECO:0007669"/>
    <property type="project" value="InterPro"/>
</dbReference>
<dbReference type="NCBIfam" id="TIGR00154">
    <property type="entry name" value="ispE"/>
    <property type="match status" value="1"/>
</dbReference>
<dbReference type="InterPro" id="IPR020568">
    <property type="entry name" value="Ribosomal_Su5_D2-typ_SF"/>
</dbReference>
<keyword evidence="1" id="KW-0808">Transferase</keyword>
<dbReference type="EMBL" id="BART01007904">
    <property type="protein sequence ID" value="GAG65504.1"/>
    <property type="molecule type" value="Genomic_DNA"/>
</dbReference>
<reference evidence="6" key="1">
    <citation type="journal article" date="2014" name="Front. Microbiol.">
        <title>High frequency of phylogenetically diverse reductive dehalogenase-homologous genes in deep subseafloor sedimentary metagenomes.</title>
        <authorList>
            <person name="Kawai M."/>
            <person name="Futagami T."/>
            <person name="Toyoda A."/>
            <person name="Takaki Y."/>
            <person name="Nishi S."/>
            <person name="Hori S."/>
            <person name="Arai W."/>
            <person name="Tsubouchi T."/>
            <person name="Morono Y."/>
            <person name="Uchiyama I."/>
            <person name="Ito T."/>
            <person name="Fujiyama A."/>
            <person name="Inagaki F."/>
            <person name="Takami H."/>
        </authorList>
    </citation>
    <scope>NUCLEOTIDE SEQUENCE</scope>
    <source>
        <strain evidence="6">Expedition CK06-06</strain>
    </source>
</reference>
<evidence type="ECO:0000256" key="3">
    <source>
        <dbReference type="ARBA" id="ARBA00022777"/>
    </source>
</evidence>
<feature type="domain" description="GHMP kinase N-terminal" evidence="5">
    <location>
        <begin position="66"/>
        <end position="143"/>
    </location>
</feature>
<dbReference type="PANTHER" id="PTHR43527:SF2">
    <property type="entry name" value="4-DIPHOSPHOCYTIDYL-2-C-METHYL-D-ERYTHRITOL KINASE, CHLOROPLASTIC"/>
    <property type="match status" value="1"/>
</dbReference>
<name>X0Z8N7_9ZZZZ</name>
<dbReference type="AlphaFoldDB" id="X0Z8N7"/>
<evidence type="ECO:0000256" key="1">
    <source>
        <dbReference type="ARBA" id="ARBA00022679"/>
    </source>
</evidence>
<keyword evidence="2" id="KW-0547">Nucleotide-binding</keyword>
<keyword evidence="4" id="KW-0067">ATP-binding</keyword>
<dbReference type="SUPFAM" id="SSF54211">
    <property type="entry name" value="Ribosomal protein S5 domain 2-like"/>
    <property type="match status" value="1"/>
</dbReference>
<dbReference type="InterPro" id="IPR014721">
    <property type="entry name" value="Ribsml_uS5_D2-typ_fold_subgr"/>
</dbReference>
<evidence type="ECO:0000256" key="4">
    <source>
        <dbReference type="ARBA" id="ARBA00022840"/>
    </source>
</evidence>
<proteinExistence type="predicted"/>
<dbReference type="InterPro" id="IPR004424">
    <property type="entry name" value="IspE"/>
</dbReference>
<dbReference type="PANTHER" id="PTHR43527">
    <property type="entry name" value="4-DIPHOSPHOCYTIDYL-2-C-METHYL-D-ERYTHRITOL KINASE, CHLOROPLASTIC"/>
    <property type="match status" value="1"/>
</dbReference>
<comment type="caution">
    <text evidence="6">The sequence shown here is derived from an EMBL/GenBank/DDBJ whole genome shotgun (WGS) entry which is preliminary data.</text>
</comment>
<dbReference type="GO" id="GO:0050515">
    <property type="term" value="F:4-(cytidine 5'-diphospho)-2-C-methyl-D-erythritol kinase activity"/>
    <property type="evidence" value="ECO:0007669"/>
    <property type="project" value="InterPro"/>
</dbReference>
<dbReference type="GO" id="GO:0005524">
    <property type="term" value="F:ATP binding"/>
    <property type="evidence" value="ECO:0007669"/>
    <property type="project" value="UniProtKB-KW"/>
</dbReference>
<dbReference type="Pfam" id="PF00288">
    <property type="entry name" value="GHMP_kinases_N"/>
    <property type="match status" value="1"/>
</dbReference>
<protein>
    <recommendedName>
        <fullName evidence="5">GHMP kinase N-terminal domain-containing protein</fullName>
    </recommendedName>
</protein>
<dbReference type="Gene3D" id="3.30.230.10">
    <property type="match status" value="1"/>
</dbReference>
<gene>
    <name evidence="6" type="ORF">S01H4_17890</name>
</gene>
<feature type="non-terminal residue" evidence="6">
    <location>
        <position position="183"/>
    </location>
</feature>
<evidence type="ECO:0000313" key="6">
    <source>
        <dbReference type="EMBL" id="GAG65504.1"/>
    </source>
</evidence>
<accession>X0Z8N7</accession>
<sequence>MNKLILDAPAKVNLYLKVLGKRPDGYHQVETVIQAIDLCDRLVLEQRKRGIKLSSNSDLLPPSTANLAYKAAELLLRRLDIKKGVQIFIEKNIPIAAGLGGGSSDAASVILGLNQLWNLKLGRNKLMDFGREIGTDVPFFISGYQTALAMGRGDELLPVKTKGRQWYCLVVSSRGLLTRKIYG</sequence>
<keyword evidence="3" id="KW-0418">Kinase</keyword>
<evidence type="ECO:0000259" key="5">
    <source>
        <dbReference type="Pfam" id="PF00288"/>
    </source>
</evidence>